<dbReference type="RefSeq" id="WP_109235740.1">
    <property type="nucleotide sequence ID" value="NZ_BMXZ01000001.1"/>
</dbReference>
<comment type="caution">
    <text evidence="2">The sequence shown here is derived from an EMBL/GenBank/DDBJ whole genome shotgun (WGS) entry which is preliminary data.</text>
</comment>
<sequence>MEKKTITQNEDNKIYEKILEDTISEHEDLNKSIKGIDDKISKYIVFIPLLLLVGSNLFLNFIRNAETSGVENYNPLYVSLFFIFIVALSVIIIFKCLKALDFKRIMKPTVGLQRIELFNEEKLSEETSYNEYLMWSIAYYSDIIELNEDIKSEKINNLKWVPTLLRLSCLSLLMMLLSFIHYAW</sequence>
<dbReference type="EMBL" id="QEWR01000002">
    <property type="protein sequence ID" value="PWD84573.1"/>
    <property type="molecule type" value="Genomic_DNA"/>
</dbReference>
<keyword evidence="1" id="KW-0812">Transmembrane</keyword>
<gene>
    <name evidence="2" type="ORF">DC082_03300</name>
</gene>
<evidence type="ECO:0000313" key="3">
    <source>
        <dbReference type="Proteomes" id="UP000244948"/>
    </source>
</evidence>
<dbReference type="AlphaFoldDB" id="A0A2U2AMX7"/>
<keyword evidence="3" id="KW-1185">Reference proteome</keyword>
<keyword evidence="1" id="KW-0472">Membrane</keyword>
<proteinExistence type="predicted"/>
<organism evidence="2 3">
    <name type="scientific">Ignatzschineria indica</name>
    <dbReference type="NCBI Taxonomy" id="472583"/>
    <lineage>
        <taxon>Bacteria</taxon>
        <taxon>Pseudomonadati</taxon>
        <taxon>Pseudomonadota</taxon>
        <taxon>Gammaproteobacteria</taxon>
        <taxon>Cardiobacteriales</taxon>
        <taxon>Ignatzschineriaceae</taxon>
        <taxon>Ignatzschineria</taxon>
    </lineage>
</organism>
<evidence type="ECO:0000313" key="2">
    <source>
        <dbReference type="EMBL" id="PWD84573.1"/>
    </source>
</evidence>
<name>A0A2U2AMX7_9GAMM</name>
<feature type="transmembrane region" description="Helical" evidence="1">
    <location>
        <begin position="164"/>
        <end position="183"/>
    </location>
</feature>
<feature type="transmembrane region" description="Helical" evidence="1">
    <location>
        <begin position="74"/>
        <end position="97"/>
    </location>
</feature>
<dbReference type="Proteomes" id="UP000244948">
    <property type="component" value="Unassembled WGS sequence"/>
</dbReference>
<feature type="transmembrane region" description="Helical" evidence="1">
    <location>
        <begin position="43"/>
        <end position="62"/>
    </location>
</feature>
<reference evidence="2 3" key="1">
    <citation type="journal article" date="2018" name="Genome Announc.">
        <title>Ignatzschineria cameli sp. nov., isolated from necrotic foot tissue of dromedaries (Camelus dromedarius) and associated maggots (Wohlfahrtia species) in Dubai.</title>
        <authorList>
            <person name="Tsang C.C."/>
            <person name="Tang J.Y."/>
            <person name="Fong J.Y."/>
            <person name="Kinne J."/>
            <person name="Lee H.H."/>
            <person name="Joseph M."/>
            <person name="Jose S."/>
            <person name="Schuster R.K."/>
            <person name="Tang Y."/>
            <person name="Sivakumar S."/>
            <person name="Chen J.H."/>
            <person name="Teng J.L."/>
            <person name="Lau S.K."/>
            <person name="Wernery U."/>
            <person name="Woo P.C."/>
        </authorList>
    </citation>
    <scope>NUCLEOTIDE SEQUENCE [LARGE SCALE GENOMIC DNA]</scope>
    <source>
        <strain evidence="2 3">KCTC 22643</strain>
    </source>
</reference>
<accession>A0A2U2AMX7</accession>
<evidence type="ECO:0000256" key="1">
    <source>
        <dbReference type="SAM" id="Phobius"/>
    </source>
</evidence>
<protein>
    <submittedName>
        <fullName evidence="2">Uncharacterized protein</fullName>
    </submittedName>
</protein>
<keyword evidence="1" id="KW-1133">Transmembrane helix</keyword>